<dbReference type="AlphaFoldDB" id="A0ABD3HJT6"/>
<keyword evidence="2" id="KW-0472">Membrane</keyword>
<proteinExistence type="predicted"/>
<feature type="transmembrane region" description="Helical" evidence="2">
    <location>
        <begin position="151"/>
        <end position="171"/>
    </location>
</feature>
<evidence type="ECO:0000313" key="3">
    <source>
        <dbReference type="EMBL" id="KAL3690847.1"/>
    </source>
</evidence>
<evidence type="ECO:0000256" key="1">
    <source>
        <dbReference type="SAM" id="MobiDB-lite"/>
    </source>
</evidence>
<dbReference type="Pfam" id="PF14934">
    <property type="entry name" value="TMEM254"/>
    <property type="match status" value="1"/>
</dbReference>
<evidence type="ECO:0000256" key="2">
    <source>
        <dbReference type="SAM" id="Phobius"/>
    </source>
</evidence>
<sequence>MALSQLCSGRILLNVRSSFEVLNCEHRIRPSLLLCGSNDTHWTKLSRICSCEVRSGRLESSAGDRRIQSRSVPRSKFNEDVESTMTETPPSSRGVDGQLKESNSNTNFAPSLGLTIGFFAFYGFLALSFVPPQLLGPFSILYPAQTFIQNCAYLTVFLHLLEAIYAVYLSTKVDPDNVLRWAALGAFYGLLAVNHLRAKTNVRKSD</sequence>
<feature type="region of interest" description="Disordered" evidence="1">
    <location>
        <begin position="62"/>
        <end position="100"/>
    </location>
</feature>
<accession>A0ABD3HJT6</accession>
<dbReference type="Proteomes" id="UP001633002">
    <property type="component" value="Unassembled WGS sequence"/>
</dbReference>
<dbReference type="EMBL" id="JBJQOH010000003">
    <property type="protein sequence ID" value="KAL3690847.1"/>
    <property type="molecule type" value="Genomic_DNA"/>
</dbReference>
<feature type="transmembrane region" description="Helical" evidence="2">
    <location>
        <begin position="108"/>
        <end position="130"/>
    </location>
</feature>
<feature type="transmembrane region" description="Helical" evidence="2">
    <location>
        <begin position="177"/>
        <end position="196"/>
    </location>
</feature>
<comment type="caution">
    <text evidence="3">The sequence shown here is derived from an EMBL/GenBank/DDBJ whole genome shotgun (WGS) entry which is preliminary data.</text>
</comment>
<dbReference type="InterPro" id="IPR028110">
    <property type="entry name" value="TMEM254"/>
</dbReference>
<keyword evidence="4" id="KW-1185">Reference proteome</keyword>
<keyword evidence="2" id="KW-1133">Transmembrane helix</keyword>
<protein>
    <submittedName>
        <fullName evidence="3">Uncharacterized protein</fullName>
    </submittedName>
</protein>
<gene>
    <name evidence="3" type="ORF">R1sor_004498</name>
</gene>
<name>A0ABD3HJT6_9MARC</name>
<keyword evidence="2" id="KW-0812">Transmembrane</keyword>
<reference evidence="3 4" key="1">
    <citation type="submission" date="2024-09" db="EMBL/GenBank/DDBJ databases">
        <title>Chromosome-scale assembly of Riccia sorocarpa.</title>
        <authorList>
            <person name="Paukszto L."/>
        </authorList>
    </citation>
    <scope>NUCLEOTIDE SEQUENCE [LARGE SCALE GENOMIC DNA]</scope>
    <source>
        <strain evidence="3">LP-2024</strain>
        <tissue evidence="3">Aerial parts of the thallus</tissue>
    </source>
</reference>
<organism evidence="3 4">
    <name type="scientific">Riccia sorocarpa</name>
    <dbReference type="NCBI Taxonomy" id="122646"/>
    <lineage>
        <taxon>Eukaryota</taxon>
        <taxon>Viridiplantae</taxon>
        <taxon>Streptophyta</taxon>
        <taxon>Embryophyta</taxon>
        <taxon>Marchantiophyta</taxon>
        <taxon>Marchantiopsida</taxon>
        <taxon>Marchantiidae</taxon>
        <taxon>Marchantiales</taxon>
        <taxon>Ricciaceae</taxon>
        <taxon>Riccia</taxon>
    </lineage>
</organism>
<evidence type="ECO:0000313" key="4">
    <source>
        <dbReference type="Proteomes" id="UP001633002"/>
    </source>
</evidence>